<gene>
    <name evidence="2" type="ORF">G4V63_19600</name>
</gene>
<feature type="non-terminal residue" evidence="2">
    <location>
        <position position="30"/>
    </location>
</feature>
<dbReference type="AlphaFoldDB" id="A0A7C9VHK9"/>
<evidence type="ECO:0000313" key="3">
    <source>
        <dbReference type="Proteomes" id="UP000480266"/>
    </source>
</evidence>
<keyword evidence="1" id="KW-0812">Transmembrane</keyword>
<evidence type="ECO:0000256" key="1">
    <source>
        <dbReference type="SAM" id="Phobius"/>
    </source>
</evidence>
<accession>A0A7C9VHK9</accession>
<dbReference type="EMBL" id="JAAMRR010001000">
    <property type="protein sequence ID" value="NGX97326.1"/>
    <property type="molecule type" value="Genomic_DNA"/>
</dbReference>
<sequence length="30" mass="3176">MLTALSILLDAISYGMVLFTISIGLSIMMG</sequence>
<keyword evidence="1" id="KW-0472">Membrane</keyword>
<dbReference type="Proteomes" id="UP000480266">
    <property type="component" value="Unassembled WGS sequence"/>
</dbReference>
<organism evidence="2 3">
    <name type="scientific">Candidatus Afipia apatlaquensis</name>
    <dbReference type="NCBI Taxonomy" id="2712852"/>
    <lineage>
        <taxon>Bacteria</taxon>
        <taxon>Pseudomonadati</taxon>
        <taxon>Pseudomonadota</taxon>
        <taxon>Alphaproteobacteria</taxon>
        <taxon>Hyphomicrobiales</taxon>
        <taxon>Nitrobacteraceae</taxon>
        <taxon>Afipia</taxon>
    </lineage>
</organism>
<reference evidence="2" key="1">
    <citation type="submission" date="2020-02" db="EMBL/GenBank/DDBJ databases">
        <title>Draft genome sequence of Candidatus Afipia apatlaquensis IBT-C3, a potential strain for decolorization of textile dyes.</title>
        <authorList>
            <person name="Sanchez-Reyes A."/>
            <person name="Breton-Deval L."/>
            <person name="Mangelson H."/>
            <person name="Sanchez-Flores A."/>
        </authorList>
    </citation>
    <scope>NUCLEOTIDE SEQUENCE [LARGE SCALE GENOMIC DNA]</scope>
    <source>
        <strain evidence="2">IBT-C3</strain>
    </source>
</reference>
<proteinExistence type="predicted"/>
<keyword evidence="1" id="KW-1133">Transmembrane helix</keyword>
<comment type="caution">
    <text evidence="2">The sequence shown here is derived from an EMBL/GenBank/DDBJ whole genome shotgun (WGS) entry which is preliminary data.</text>
</comment>
<protein>
    <submittedName>
        <fullName evidence="2">Branched-chain amino acid ABC transporter permease</fullName>
    </submittedName>
</protein>
<feature type="transmembrane region" description="Helical" evidence="1">
    <location>
        <begin position="7"/>
        <end position="29"/>
    </location>
</feature>
<keyword evidence="3" id="KW-1185">Reference proteome</keyword>
<evidence type="ECO:0000313" key="2">
    <source>
        <dbReference type="EMBL" id="NGX97326.1"/>
    </source>
</evidence>
<name>A0A7C9VHK9_9BRAD</name>